<evidence type="ECO:0000259" key="1">
    <source>
        <dbReference type="Pfam" id="PF25791"/>
    </source>
</evidence>
<protein>
    <submittedName>
        <fullName evidence="4">BREX system P-loop protein BrxC</fullName>
    </submittedName>
</protein>
<dbReference type="InterPro" id="IPR058038">
    <property type="entry name" value="BREX_BrxC_wHTH"/>
</dbReference>
<feature type="domain" description="Probable ATP-binding protein BrxC winged helix-turn-helix" evidence="1">
    <location>
        <begin position="773"/>
        <end position="849"/>
    </location>
</feature>
<dbReference type="InterPro" id="IPR058037">
    <property type="entry name" value="BREX_BrxC_helical"/>
</dbReference>
<dbReference type="InterPro" id="IPR047679">
    <property type="entry name" value="BREX_BrxC"/>
</dbReference>
<evidence type="ECO:0000259" key="2">
    <source>
        <dbReference type="Pfam" id="PF25792"/>
    </source>
</evidence>
<dbReference type="KEGG" id="huw:FPZ11_17385"/>
<sequence length="1162" mass="129022">MQLHEIFAKDVQRPIEGVVKADDARNLGTEVEEYVLTNEAAKGLEQLLEAYTNYTNANGVWISGFFGSGKSHLLKMLAHLLGDVEGQDYARAAVSETFRAKAEDAFLPPLITKADRIPAKSLLFNIDQKAPLISKDQADALLRVFVQVFDESRGYYGDQGFIARFEHQLDEEGQLDAFKDAFRAIAGREWEERRPSFGLPTVRQQVNEAYAQVTGIDVTTAPDILKIYQDTYSVSIEDFADEVKAWLGKQEKDFRLNFFVDEVGQFIGNNTHLMLNLQTIAESLNTKCEGRAWIMVTSQEDMDRVIGDRTKQQGNDFSKIQARFTTRVKLTSADVEEVISKRLLEKNDAGAAALSTVYAAESANFKTLFDFVDGAKTYRNYTTEDQFIGTYPFVNYQFPLFQSAIEGISDHNVFEGRNSSVGERSMLGVVQQVAKDLGNVPVGQLATFDSMFAGIRSSLKSAAQKHVLEAEHQLDNELAVRLLKTLFLVKYVDGFRATARNLTVLVYDRFGLDLPALAKRVQEALTVLETQTYIQRNGNTYEYLTDLEQDMEKEIKAVDIDASELSSRLNKILTADVIKTSKLKYAKNGQDFAFGYKLDDQVFGQNHELSLHFITPEYPYSPEEIRMHSAGKDELLVIMQPDDRLLADLRLLIKTEKYTKRKRTSTLSADADRILRSKAAQNVEREKELVERIKRAVGSAELVINAADVSSSSQDPLARVTDGFQDLIARTYTQLSLLGGVAYTEQQVASAANPDQSGMFDATSLSKLAVPGEEMLSHVLRRDRVGEQITAKALVDTFGTKPYGWDLLSVEVVIAYLVGASKVALTVDGNTLKRSEVATNLVNALKRTHAVVAPQKSFDDRKVSAFRSFCIEFFSDPSVTKDPLELARYGGERLHAKLDELKARVSGSKYPFVSQLDAPIALLEQVVGKTDEWYLTDFALDDELLEAKDNVIDPIQAFLNGNQRTIYDDAAKLLRDNASNLAYLPHGSDEAVTSLLDDPQAFRGSKMTQLRQVADALSDQIAAAVGTNRSDAVEEVTSRRDVLLTSTIYSEATDEAQAKATAQIDSLTARIGSESQIAVIRELANGFEETGYPAILDLLSARRLEDHPDPDPMSVKQTVSIKTIAARGVPGPLESPDDVDAYLKALRDSLIHALEDGKRIAL</sequence>
<accession>A0A5B8MB92</accession>
<proteinExistence type="predicted"/>
<keyword evidence="5" id="KW-1185">Reference proteome</keyword>
<evidence type="ECO:0000313" key="4">
    <source>
        <dbReference type="EMBL" id="QDZ16982.1"/>
    </source>
</evidence>
<dbReference type="Pfam" id="PF25792">
    <property type="entry name" value="BREX_BrxC_helical"/>
    <property type="match status" value="1"/>
</dbReference>
<dbReference type="NCBIfam" id="NF033441">
    <property type="entry name" value="BREX_BrxC"/>
    <property type="match status" value="1"/>
</dbReference>
<name>A0A5B8MB92_9MICO</name>
<feature type="domain" description="Probable ATP-binding protein BrxC alpha-helical" evidence="2">
    <location>
        <begin position="863"/>
        <end position="980"/>
    </location>
</feature>
<dbReference type="SUPFAM" id="SSF52540">
    <property type="entry name" value="P-loop containing nucleoside triphosphate hydrolases"/>
    <property type="match status" value="2"/>
</dbReference>
<dbReference type="InterPro" id="IPR027417">
    <property type="entry name" value="P-loop_NTPase"/>
</dbReference>
<dbReference type="Pfam" id="PF25791">
    <property type="entry name" value="WHD_BREX_BrxC"/>
    <property type="match status" value="1"/>
</dbReference>
<feature type="domain" description="Probable ATP-binding protein BrxC 4th six-stranded beta-sheet" evidence="3">
    <location>
        <begin position="558"/>
        <end position="727"/>
    </location>
</feature>
<reference evidence="4 5" key="1">
    <citation type="submission" date="2019-07" db="EMBL/GenBank/DDBJ databases">
        <title>Full genome sequence of Humibacter sp. WJ7-1.</title>
        <authorList>
            <person name="Im W.-T."/>
        </authorList>
    </citation>
    <scope>NUCLEOTIDE SEQUENCE [LARGE SCALE GENOMIC DNA]</scope>
    <source>
        <strain evidence="4 5">WJ7-1</strain>
    </source>
</reference>
<dbReference type="Proteomes" id="UP000320216">
    <property type="component" value="Chromosome"/>
</dbReference>
<gene>
    <name evidence="4" type="primary">brxC</name>
    <name evidence="4" type="ORF">FPZ11_17385</name>
</gene>
<organism evidence="4 5">
    <name type="scientific">Humibacter ginsenosidimutans</name>
    <dbReference type="NCBI Taxonomy" id="2599293"/>
    <lineage>
        <taxon>Bacteria</taxon>
        <taxon>Bacillati</taxon>
        <taxon>Actinomycetota</taxon>
        <taxon>Actinomycetes</taxon>
        <taxon>Micrococcales</taxon>
        <taxon>Microbacteriaceae</taxon>
        <taxon>Humibacter</taxon>
    </lineage>
</organism>
<dbReference type="RefSeq" id="WP_146322974.1">
    <property type="nucleotide sequence ID" value="NZ_CP042305.1"/>
</dbReference>
<evidence type="ECO:0000259" key="3">
    <source>
        <dbReference type="Pfam" id="PF25796"/>
    </source>
</evidence>
<evidence type="ECO:0000313" key="5">
    <source>
        <dbReference type="Proteomes" id="UP000320216"/>
    </source>
</evidence>
<dbReference type="AlphaFoldDB" id="A0A5B8MB92"/>
<dbReference type="EMBL" id="CP042305">
    <property type="protein sequence ID" value="QDZ16982.1"/>
    <property type="molecule type" value="Genomic_DNA"/>
</dbReference>
<dbReference type="OrthoDB" id="3201900at2"/>
<dbReference type="Pfam" id="PF25796">
    <property type="entry name" value="BREX_BrxC_4th"/>
    <property type="match status" value="1"/>
</dbReference>
<dbReference type="InterPro" id="IPR058036">
    <property type="entry name" value="BREX_BrxC_4th"/>
</dbReference>